<gene>
    <name evidence="3" type="ORF">NBH00_06910</name>
</gene>
<evidence type="ECO:0000313" key="4">
    <source>
        <dbReference type="Proteomes" id="UP001056035"/>
    </source>
</evidence>
<dbReference type="CDD" id="cd00838">
    <property type="entry name" value="MPP_superfamily"/>
    <property type="match status" value="1"/>
</dbReference>
<evidence type="ECO:0000313" key="3">
    <source>
        <dbReference type="EMBL" id="UTI65933.1"/>
    </source>
</evidence>
<accession>A0ABY5DV90</accession>
<dbReference type="SUPFAM" id="SSF56300">
    <property type="entry name" value="Metallo-dependent phosphatases"/>
    <property type="match status" value="1"/>
</dbReference>
<dbReference type="Proteomes" id="UP001056035">
    <property type="component" value="Chromosome"/>
</dbReference>
<dbReference type="RefSeq" id="WP_254572611.1">
    <property type="nucleotide sequence ID" value="NZ_CP098502.1"/>
</dbReference>
<dbReference type="PANTHER" id="PTHR42850:SF2">
    <property type="entry name" value="BLL5683 PROTEIN"/>
    <property type="match status" value="1"/>
</dbReference>
<evidence type="ECO:0000256" key="1">
    <source>
        <dbReference type="ARBA" id="ARBA00008950"/>
    </source>
</evidence>
<protein>
    <submittedName>
        <fullName evidence="3">Metallophosphoesterase family protein</fullName>
    </submittedName>
</protein>
<dbReference type="PIRSF" id="PIRSF000883">
    <property type="entry name" value="Pesterase_MJ0912"/>
    <property type="match status" value="1"/>
</dbReference>
<comment type="similarity">
    <text evidence="1">Belongs to the metallophosphoesterase superfamily. YfcE family.</text>
</comment>
<dbReference type="PANTHER" id="PTHR42850">
    <property type="entry name" value="METALLOPHOSPHOESTERASE"/>
    <property type="match status" value="1"/>
</dbReference>
<proteinExistence type="inferred from homology"/>
<sequence>MLAVLYDLHGNLPALDAVIDDAAAAGVEGYVLGGDYAGFGAWPRQTVARLERLPNATWIAGNHERWLSGDEHDVPPNPVARPAVRAMRRDLDAETTARLTALPSTARIGDTLFCHASPHSDMRSFGPGVEPEDRERLGDVGGATRVVFGHTHVQFRRTGPAGVELVNPGSVGLPFDGDDRAAYARIAGDGTLTLHRVAYDTQLTIAALEDHGEPWAAIVAGWVRAARPV</sequence>
<dbReference type="InterPro" id="IPR024654">
    <property type="entry name" value="Calcineurin-like_PHP_lpxH"/>
</dbReference>
<dbReference type="InterPro" id="IPR050126">
    <property type="entry name" value="Ap4A_hydrolase"/>
</dbReference>
<reference evidence="3 4" key="1">
    <citation type="submission" date="2022-06" db="EMBL/GenBank/DDBJ databases">
        <title>Paraconexibacter antarcticus.</title>
        <authorList>
            <person name="Kim C.S."/>
        </authorList>
    </citation>
    <scope>NUCLEOTIDE SEQUENCE [LARGE SCALE GENOMIC DNA]</scope>
    <source>
        <strain evidence="3 4">02-257</strain>
    </source>
</reference>
<evidence type="ECO:0000259" key="2">
    <source>
        <dbReference type="Pfam" id="PF12850"/>
    </source>
</evidence>
<dbReference type="InterPro" id="IPR029052">
    <property type="entry name" value="Metallo-depent_PP-like"/>
</dbReference>
<dbReference type="EMBL" id="CP098502">
    <property type="protein sequence ID" value="UTI65933.1"/>
    <property type="molecule type" value="Genomic_DNA"/>
</dbReference>
<dbReference type="Gene3D" id="3.60.21.10">
    <property type="match status" value="1"/>
</dbReference>
<dbReference type="Pfam" id="PF12850">
    <property type="entry name" value="Metallophos_2"/>
    <property type="match status" value="1"/>
</dbReference>
<name>A0ABY5DV90_9ACTN</name>
<dbReference type="InterPro" id="IPR011152">
    <property type="entry name" value="Pesterase_MJ0912"/>
</dbReference>
<feature type="domain" description="Calcineurin-like phosphoesterase" evidence="2">
    <location>
        <begin position="2"/>
        <end position="182"/>
    </location>
</feature>
<organism evidence="3 4">
    <name type="scientific">Paraconexibacter antarcticus</name>
    <dbReference type="NCBI Taxonomy" id="2949664"/>
    <lineage>
        <taxon>Bacteria</taxon>
        <taxon>Bacillati</taxon>
        <taxon>Actinomycetota</taxon>
        <taxon>Thermoleophilia</taxon>
        <taxon>Solirubrobacterales</taxon>
        <taxon>Paraconexibacteraceae</taxon>
        <taxon>Paraconexibacter</taxon>
    </lineage>
</organism>
<keyword evidence="4" id="KW-1185">Reference proteome</keyword>